<feature type="compositionally biased region" description="Polar residues" evidence="1">
    <location>
        <begin position="163"/>
        <end position="179"/>
    </location>
</feature>
<organism evidence="2 3">
    <name type="scientific">Frankliniella occidentalis</name>
    <name type="common">Western flower thrips</name>
    <name type="synonym">Euthrips occidentalis</name>
    <dbReference type="NCBI Taxonomy" id="133901"/>
    <lineage>
        <taxon>Eukaryota</taxon>
        <taxon>Metazoa</taxon>
        <taxon>Ecdysozoa</taxon>
        <taxon>Arthropoda</taxon>
        <taxon>Hexapoda</taxon>
        <taxon>Insecta</taxon>
        <taxon>Pterygota</taxon>
        <taxon>Neoptera</taxon>
        <taxon>Paraneoptera</taxon>
        <taxon>Thysanoptera</taxon>
        <taxon>Terebrantia</taxon>
        <taxon>Thripoidea</taxon>
        <taxon>Thripidae</taxon>
        <taxon>Frankliniella</taxon>
    </lineage>
</organism>
<feature type="region of interest" description="Disordered" evidence="1">
    <location>
        <begin position="163"/>
        <end position="199"/>
    </location>
</feature>
<evidence type="ECO:0000313" key="2">
    <source>
        <dbReference type="Proteomes" id="UP000504606"/>
    </source>
</evidence>
<keyword evidence="2" id="KW-1185">Reference proteome</keyword>
<proteinExistence type="predicted"/>
<sequence length="224" mass="25394">MDADQSRHLPDMICDDDTNFKDMYVIVFFPDEMPVDNIELFWVVPFTRLKQAENLARDWAKNIIKPVCGAAVTVFHVEDSIPVDTSADPLGLKNCLRCREKPSNKVREGIAVWGPGESLDITLRTFVHFLHLGRWTSHRKQLHNSFVDGRHLPFTSSAAVVKSVQSIDQPRTRPPSQSGRQRHHTATFSNGAKFKGKRCAQRKPVLQITSTGWIQALGSKRLKH</sequence>
<evidence type="ECO:0000256" key="1">
    <source>
        <dbReference type="SAM" id="MobiDB-lite"/>
    </source>
</evidence>
<dbReference type="AlphaFoldDB" id="A0A9C6U6W6"/>
<name>A0A9C6U6W6_FRAOC</name>
<accession>A0A9C6U6W6</accession>
<gene>
    <name evidence="3" type="primary">LOC127749304</name>
</gene>
<protein>
    <submittedName>
        <fullName evidence="3">Uncharacterized protein LOC127749304</fullName>
    </submittedName>
</protein>
<dbReference type="GeneID" id="127749304"/>
<reference evidence="3" key="1">
    <citation type="submission" date="2025-08" db="UniProtKB">
        <authorList>
            <consortium name="RefSeq"/>
        </authorList>
    </citation>
    <scope>IDENTIFICATION</scope>
    <source>
        <tissue evidence="3">Whole organism</tissue>
    </source>
</reference>
<dbReference type="Proteomes" id="UP000504606">
    <property type="component" value="Unplaced"/>
</dbReference>
<dbReference type="KEGG" id="foc:127749304"/>
<evidence type="ECO:0000313" key="3">
    <source>
        <dbReference type="RefSeq" id="XP_052122903.1"/>
    </source>
</evidence>
<dbReference type="RefSeq" id="XP_052122903.1">
    <property type="nucleotide sequence ID" value="XM_052266943.1"/>
</dbReference>